<proteinExistence type="predicted"/>
<accession>A0A179VBW3</accession>
<dbReference type="EMBL" id="LQYE01000007">
    <property type="protein sequence ID" value="OAT69388.1"/>
    <property type="molecule type" value="Genomic_DNA"/>
</dbReference>
<organism evidence="1 2">
    <name type="scientific">Mycobacteroides immunogenum</name>
    <dbReference type="NCBI Taxonomy" id="83262"/>
    <lineage>
        <taxon>Bacteria</taxon>
        <taxon>Bacillati</taxon>
        <taxon>Actinomycetota</taxon>
        <taxon>Actinomycetes</taxon>
        <taxon>Mycobacteriales</taxon>
        <taxon>Mycobacteriaceae</taxon>
        <taxon>Mycobacteroides</taxon>
    </lineage>
</organism>
<evidence type="ECO:0000313" key="2">
    <source>
        <dbReference type="Proteomes" id="UP000186919"/>
    </source>
</evidence>
<sequence length="650" mass="70339">MLPTQAPLDTDPVCANVVAPELEQSVLADCSWKALAPLMAAEPTMRLWNPGTRFDESTDLTKALPDKPAAVPLYRRGRTRLLALDFDAKDYGGQAVNEDSAAAIRLLRSCGAQLVVDESRSGGVHVLVPLEIAATRDELVPLLDALTARYQTLDPKPMLNKSWTGCITVPGSRCREGGFRVLRGSLGSATQVFLTRNRPEVLQQLAADLGVTEALAASTPVSGLELPAGVFVGSGDALRLAQRYQKSEPLPDVVETFAITGVLARDRRWPSPSEARQSLLVHAMWRGLTLEQVIRRMRPGGLWASGLGGAYERYGHAWLKAVRADWTEVTRWHCARVESFHASTHRKEHTGGGISSPTHRGWLRHALHWCDTTLRSSSGRWAVAAVLQALAVSAARGGELINGVAVVAVGGRSLSIAAGLVSPETVWSVLRFLREFPGSPILLVDKGSGLEADRYALTTPDIPEPATAACEDGALLVEVHAAWWIVGLAHRRVYETVADCGVESVADIAVVARVSVSAAYASVAELCRVGLLERHRGVVRMGSVTLDQIADVFRLDEVRAERIAEFSQERQLWRAWLGDRRETLDELGVPADPGTVLLIAVELSADEYDEYLTSLLVHGPPAICEEPVLERVGRLGELSLAAVARVEGLC</sequence>
<reference evidence="1 2" key="1">
    <citation type="submission" date="2016-01" db="EMBL/GenBank/DDBJ databases">
        <title>Mycobacterium immunogenum strain CD11_6 genome sequencing and assembly.</title>
        <authorList>
            <person name="Kaur G."/>
            <person name="Nair G.R."/>
            <person name="Mayilraj S."/>
        </authorList>
    </citation>
    <scope>NUCLEOTIDE SEQUENCE [LARGE SCALE GENOMIC DNA]</scope>
    <source>
        <strain evidence="1 2">CD11-6</strain>
    </source>
</reference>
<dbReference type="Proteomes" id="UP000186919">
    <property type="component" value="Unassembled WGS sequence"/>
</dbReference>
<comment type="caution">
    <text evidence="1">The sequence shown here is derived from an EMBL/GenBank/DDBJ whole genome shotgun (WGS) entry which is preliminary data.</text>
</comment>
<dbReference type="AlphaFoldDB" id="A0A179VBW3"/>
<name>A0A179VBW3_9MYCO</name>
<protein>
    <submittedName>
        <fullName evidence="1">Uncharacterized protein</fullName>
    </submittedName>
</protein>
<evidence type="ECO:0000313" key="1">
    <source>
        <dbReference type="EMBL" id="OAT69388.1"/>
    </source>
</evidence>
<gene>
    <name evidence="1" type="ORF">AWB85_21740</name>
</gene>